<feature type="repeat" description="TPR" evidence="2">
    <location>
        <begin position="153"/>
        <end position="186"/>
    </location>
</feature>
<dbReference type="InterPro" id="IPR026634">
    <property type="entry name" value="TPST-like"/>
</dbReference>
<proteinExistence type="predicted"/>
<dbReference type="Pfam" id="PF13181">
    <property type="entry name" value="TPR_8"/>
    <property type="match status" value="1"/>
</dbReference>
<dbReference type="EMBL" id="CP134146">
    <property type="protein sequence ID" value="WNC68746.1"/>
    <property type="molecule type" value="Genomic_DNA"/>
</dbReference>
<dbReference type="RefSeq" id="WP_348387900.1">
    <property type="nucleotide sequence ID" value="NZ_CP134146.1"/>
</dbReference>
<evidence type="ECO:0000313" key="4">
    <source>
        <dbReference type="Proteomes" id="UP001248581"/>
    </source>
</evidence>
<dbReference type="PANTHER" id="PTHR12788">
    <property type="entry name" value="PROTEIN-TYROSINE SULFOTRANSFERASE 2"/>
    <property type="match status" value="1"/>
</dbReference>
<dbReference type="InterPro" id="IPR027417">
    <property type="entry name" value="P-loop_NTPase"/>
</dbReference>
<protein>
    <submittedName>
        <fullName evidence="3">Sulfotransferase</fullName>
    </submittedName>
</protein>
<accession>A0ABY9TIS3</accession>
<organism evidence="3 4">
    <name type="scientific">Thalassotalea nanhaiensis</name>
    <dbReference type="NCBI Taxonomy" id="3065648"/>
    <lineage>
        <taxon>Bacteria</taxon>
        <taxon>Pseudomonadati</taxon>
        <taxon>Pseudomonadota</taxon>
        <taxon>Gammaproteobacteria</taxon>
        <taxon>Alteromonadales</taxon>
        <taxon>Colwelliaceae</taxon>
        <taxon>Thalassotalea</taxon>
    </lineage>
</organism>
<evidence type="ECO:0000256" key="1">
    <source>
        <dbReference type="ARBA" id="ARBA00022679"/>
    </source>
</evidence>
<dbReference type="Gene3D" id="1.25.40.10">
    <property type="entry name" value="Tetratricopeptide repeat domain"/>
    <property type="match status" value="2"/>
</dbReference>
<keyword evidence="1" id="KW-0808">Transferase</keyword>
<dbReference type="SMART" id="SM00028">
    <property type="entry name" value="TPR"/>
    <property type="match status" value="4"/>
</dbReference>
<dbReference type="PROSITE" id="PS50005">
    <property type="entry name" value="TPR"/>
    <property type="match status" value="2"/>
</dbReference>
<dbReference type="SUPFAM" id="SSF48452">
    <property type="entry name" value="TPR-like"/>
    <property type="match status" value="1"/>
</dbReference>
<dbReference type="Gene3D" id="3.40.50.300">
    <property type="entry name" value="P-loop containing nucleotide triphosphate hydrolases"/>
    <property type="match status" value="1"/>
</dbReference>
<sequence>MINEKVNFMNQANQTQSAEKLLSQGWNCLRNQRINDAIKISQQLNKYHPNNAQAWYFTAQVALKIGNISAAKKCLNNACKIQPSHASLKIALANVYLRENDFEQIKLIISNIEKLSLTATDHNQVAMLCSQLKLSNQAIAHYQNAISLEPQNHEHHYSLAAVLRHAGELQQAEEHLTKAIELQPLDIDAHTLRVDLKKQTGEHNYVDSLNALLTKQLSARKQVQVQFALAKSYEDMGECSQAFKHLQLGSNLRRKHLEYNVENDIATMTQISQSFDQNWWQKSSKHVQEPDNTDIVPIFILGMPRTGSTLTDQILTAGDNVHSAGELNDFSRLLTERVKATYTGEIKNKLQFIAAAADIDFAKLGQDYLRSVKTQLADVGLGQKVHYFTDKLPLNFLYVGLLKKALPNAKIIHVTRDPMDTCYAVFKTLFQQAYPFSYDQKELGQYFIAYQKLMKHWQQCDSLNIHTVSYEDLVTDTEKTAEKLYQFCGLQWQSEFADVQNNTASVNTASASQVRQAIYKSSVQKWRNYEQQLAPLKQILEQADIRCD</sequence>
<evidence type="ECO:0000313" key="3">
    <source>
        <dbReference type="EMBL" id="WNC68746.1"/>
    </source>
</evidence>
<keyword evidence="4" id="KW-1185">Reference proteome</keyword>
<name>A0ABY9TIS3_9GAMM</name>
<evidence type="ECO:0000256" key="2">
    <source>
        <dbReference type="PROSITE-ProRule" id="PRU00339"/>
    </source>
</evidence>
<gene>
    <name evidence="3" type="ORF">RI845_01030</name>
</gene>
<dbReference type="SUPFAM" id="SSF52540">
    <property type="entry name" value="P-loop containing nucleoside triphosphate hydrolases"/>
    <property type="match status" value="1"/>
</dbReference>
<dbReference type="Proteomes" id="UP001248581">
    <property type="component" value="Chromosome"/>
</dbReference>
<dbReference type="InterPro" id="IPR019734">
    <property type="entry name" value="TPR_rpt"/>
</dbReference>
<keyword evidence="2" id="KW-0802">TPR repeat</keyword>
<dbReference type="InterPro" id="IPR011990">
    <property type="entry name" value="TPR-like_helical_dom_sf"/>
</dbReference>
<dbReference type="Pfam" id="PF13469">
    <property type="entry name" value="Sulfotransfer_3"/>
    <property type="match status" value="1"/>
</dbReference>
<reference evidence="4" key="1">
    <citation type="submission" date="2023-09" db="EMBL/GenBank/DDBJ databases">
        <authorList>
            <person name="Li S."/>
            <person name="Li X."/>
            <person name="Zhang C."/>
            <person name="Zhao Z."/>
        </authorList>
    </citation>
    <scope>NUCLEOTIDE SEQUENCE [LARGE SCALE GENOMIC DNA]</scope>
    <source>
        <strain evidence="4">SQ345</strain>
    </source>
</reference>
<feature type="repeat" description="TPR" evidence="2">
    <location>
        <begin position="52"/>
        <end position="85"/>
    </location>
</feature>
<dbReference type="Pfam" id="PF14559">
    <property type="entry name" value="TPR_19"/>
    <property type="match status" value="1"/>
</dbReference>
<dbReference type="PANTHER" id="PTHR12788:SF10">
    <property type="entry name" value="PROTEIN-TYROSINE SULFOTRANSFERASE"/>
    <property type="match status" value="1"/>
</dbReference>